<evidence type="ECO:0000256" key="1">
    <source>
        <dbReference type="SAM" id="Coils"/>
    </source>
</evidence>
<comment type="caution">
    <text evidence="2">The sequence shown here is derived from an EMBL/GenBank/DDBJ whole genome shotgun (WGS) entry which is preliminary data.</text>
</comment>
<organism evidence="2 3">
    <name type="scientific">Streblomastix strix</name>
    <dbReference type="NCBI Taxonomy" id="222440"/>
    <lineage>
        <taxon>Eukaryota</taxon>
        <taxon>Metamonada</taxon>
        <taxon>Preaxostyla</taxon>
        <taxon>Oxymonadida</taxon>
        <taxon>Streblomastigidae</taxon>
        <taxon>Streblomastix</taxon>
    </lineage>
</organism>
<accession>A0A5J4WN10</accession>
<dbReference type="InterPro" id="IPR043502">
    <property type="entry name" value="DNA/RNA_pol_sf"/>
</dbReference>
<gene>
    <name evidence="2" type="ORF">EZS28_008104</name>
</gene>
<dbReference type="GO" id="GO:0003676">
    <property type="term" value="F:nucleic acid binding"/>
    <property type="evidence" value="ECO:0007669"/>
    <property type="project" value="InterPro"/>
</dbReference>
<sequence>MTRTKISIADVNRLLQLYDPNANMNVNDQQKRSNLSSILSKIGFYGQRNNVNAVEQAINAVVSRNVYMNQSKAATVIQQRVRKWFNQREQQRLTREQQIQKEQEQLQKQRELDIKELREEFDPELLDEEGIFDPERYRQQQHQLRAQELEERRRKQDEDRQARQAQLLDEFHNVEDMNIDILFETDQQEISDYIRTHEKYVYHHLNTDNDVIMLCDVQNQDQFNRIKNLALNRYNKETGTLSYKSYNQSSINQIKPTKQYYSNIASQADLDKHLDSVYNKEKGNVFKLAVDFGVLIERTDGHNEDQTIKYKYMLPVDASSERRAPLEIRSGDNINMYKQYLRTVIGSMQERTNTDTNEKIVSTFSIMLWVFRYPLAGAAIPSLKQHIKRREIYYVDCKVNLCFWTAYSFITMPNSKDKRWKDCSRIAEAKRIFSRVNGVEFRDNYQGFDFVGVIDNFIKKEQINMHMYTYESDPPHYELTQNYLVNGSDKQFNILFINDGINAHIMYISDVEALTGFRFCNICHKQAFRIGDTNLQQSMRNHMKKCQKNGGKIVKKVILERFAKPFVPYILSNKTNKYLLANNLTHLFKPTRYYITYDIETLEKKVNEKFGVSSQVTATLIPYAIASTVKLAIPVIGFNSAKFDASVLFKNLKSKDWTISKYLGSSTVAKQIVLKHQSSSVQLRFVDFKIYSMQHKLKDAVRDFGNGTYKKGRFPHEFINTNNYMNELNQSEPFPIEAFDNKLRNKKLNEVKYKEYLVEAAKHKTRWDYLRYYNILDTRVLIEPIDYLIELMFKYNVDMLANISMSQCSNAIKYSMAYNGFDINGDYNCESTGKSIEITQNYWRAKVESYIEQDNKKNRDSSNNVTIDDYDCFKEIFKNQRCNMCNARFTWKNRPTLNRIDDSKGHSKSNVIPCCLYCNVCKANRDEKQMKLMIQLRKYALFKQLPMTLTSDEGYQLLRKGITGGISNVMHRYNIAGETKINHFEFDQENNNDPLVVEKMLLFVAEIKGHTDEKYINGVINWGPILRNIDITTNKETIGEFMYNHLVNHQLPHDKTERKLTNLVDTNNEVMSFNNYYLWLLIDTCHLVIDEIVSVNTFTKHSNFNSFVKEFMNLRQQAKDAKNEGLRQFCKLILNSAFGGDALNSEKYSNTRLLSANKTFVQHMMQGFINSTELNEDLYAVQVDKEHCRCNTCLQVVYFVLDSAKFWYVNFIYNFMNKAYDMSRMHFMQGDTDSLTWAISGNPNRGLDQLFEEVIKDQGFFDTYKDCVFSENGQKQILHIGVKKYGYNCIALSPKNYIINDEIVLKGVILDQNPQINEQTFIDCINKGTIATANNTTLCQRKGTMSRLQMEKNAITGSHTKMIVLDGLDRCDAKLDAKIVGIQPYRDKMKTEGYDDYAFYLSEAGELPKIINKKDKKNPVCFDEAHSDTAQPQKPLSLFPFKSKIKQYEKINQVKITIPTQIKDAKVKPLSKLQRPYFSPKLGSLEIDLVFGVNPVTPRRQHYLFAININTKYLVVIPLIVDEKNATFILAALKKLINQVYVNNIRGDGETGFKANIIRQFCDDNMISLYFTGSPYTQHNRVVDSVIRTIRNGFGQDLLGFATPSQMQQMVEIYNKTPHLAFMNSIIGAGNDKTIA</sequence>
<proteinExistence type="predicted"/>
<name>A0A5J4WN10_9EUKA</name>
<dbReference type="Gene3D" id="3.30.420.10">
    <property type="entry name" value="Ribonuclease H-like superfamily/Ribonuclease H"/>
    <property type="match status" value="1"/>
</dbReference>
<feature type="coiled-coil region" evidence="1">
    <location>
        <begin position="100"/>
        <end position="166"/>
    </location>
</feature>
<dbReference type="SUPFAM" id="SSF56672">
    <property type="entry name" value="DNA/RNA polymerases"/>
    <property type="match status" value="1"/>
</dbReference>
<reference evidence="2 3" key="1">
    <citation type="submission" date="2019-03" db="EMBL/GenBank/DDBJ databases">
        <title>Single cell metagenomics reveals metabolic interactions within the superorganism composed of flagellate Streblomastix strix and complex community of Bacteroidetes bacteria on its surface.</title>
        <authorList>
            <person name="Treitli S.C."/>
            <person name="Kolisko M."/>
            <person name="Husnik F."/>
            <person name="Keeling P."/>
            <person name="Hampl V."/>
        </authorList>
    </citation>
    <scope>NUCLEOTIDE SEQUENCE [LARGE SCALE GENOMIC DNA]</scope>
    <source>
        <strain evidence="2">ST1C</strain>
    </source>
</reference>
<keyword evidence="1" id="KW-0175">Coiled coil</keyword>
<dbReference type="SUPFAM" id="SSF53098">
    <property type="entry name" value="Ribonuclease H-like"/>
    <property type="match status" value="1"/>
</dbReference>
<evidence type="ECO:0000313" key="3">
    <source>
        <dbReference type="Proteomes" id="UP000324800"/>
    </source>
</evidence>
<evidence type="ECO:0000313" key="2">
    <source>
        <dbReference type="EMBL" id="KAA6396370.1"/>
    </source>
</evidence>
<protein>
    <recommendedName>
        <fullName evidence="4">DNA-directed DNA polymerase</fullName>
    </recommendedName>
</protein>
<dbReference type="InterPro" id="IPR036397">
    <property type="entry name" value="RNaseH_sf"/>
</dbReference>
<dbReference type="EMBL" id="SNRW01001443">
    <property type="protein sequence ID" value="KAA6396370.1"/>
    <property type="molecule type" value="Genomic_DNA"/>
</dbReference>
<dbReference type="InterPro" id="IPR012337">
    <property type="entry name" value="RNaseH-like_sf"/>
</dbReference>
<dbReference type="Proteomes" id="UP000324800">
    <property type="component" value="Unassembled WGS sequence"/>
</dbReference>
<evidence type="ECO:0008006" key="4">
    <source>
        <dbReference type="Google" id="ProtNLM"/>
    </source>
</evidence>